<dbReference type="SUPFAM" id="SSF56784">
    <property type="entry name" value="HAD-like"/>
    <property type="match status" value="1"/>
</dbReference>
<dbReference type="GO" id="GO:0016791">
    <property type="term" value="F:phosphatase activity"/>
    <property type="evidence" value="ECO:0007669"/>
    <property type="project" value="UniProtKB-ARBA"/>
</dbReference>
<dbReference type="PANTHER" id="PTHR10000:SF53">
    <property type="entry name" value="5-AMINO-6-(5-PHOSPHO-D-RIBITYLAMINO)URACIL PHOSPHATASE YBJI-RELATED"/>
    <property type="match status" value="1"/>
</dbReference>
<comment type="caution">
    <text evidence="1">The sequence shown here is derived from an EMBL/GenBank/DDBJ whole genome shotgun (WGS) entry which is preliminary data.</text>
</comment>
<gene>
    <name evidence="1" type="ORF">BU058_08490</name>
</gene>
<organism evidence="1 2">
    <name type="scientific">Staphylococcus succinus</name>
    <dbReference type="NCBI Taxonomy" id="61015"/>
    <lineage>
        <taxon>Bacteria</taxon>
        <taxon>Bacillati</taxon>
        <taxon>Bacillota</taxon>
        <taxon>Bacilli</taxon>
        <taxon>Bacillales</taxon>
        <taxon>Staphylococcaceae</taxon>
        <taxon>Staphylococcus</taxon>
    </lineage>
</organism>
<dbReference type="RefSeq" id="WP_073505476.1">
    <property type="nucleotide sequence ID" value="NZ_CP018199.1"/>
</dbReference>
<dbReference type="CDD" id="cd07518">
    <property type="entry name" value="HAD_YbiV-Like"/>
    <property type="match status" value="1"/>
</dbReference>
<accession>A0A9Q6HNX4</accession>
<dbReference type="PANTHER" id="PTHR10000">
    <property type="entry name" value="PHOSPHOSERINE PHOSPHATASE"/>
    <property type="match status" value="1"/>
</dbReference>
<keyword evidence="1" id="KW-0378">Hydrolase</keyword>
<name>A0A9Q6HNX4_9STAP</name>
<dbReference type="InterPro" id="IPR036412">
    <property type="entry name" value="HAD-like_sf"/>
</dbReference>
<dbReference type="NCBIfam" id="TIGR00099">
    <property type="entry name" value="Cof-subfamily"/>
    <property type="match status" value="1"/>
</dbReference>
<dbReference type="InterPro" id="IPR006379">
    <property type="entry name" value="HAD-SF_hydro_IIB"/>
</dbReference>
<proteinExistence type="predicted"/>
<dbReference type="Proteomes" id="UP000241960">
    <property type="component" value="Unassembled WGS sequence"/>
</dbReference>
<protein>
    <submittedName>
        <fullName evidence="1">HAD family hydrolase</fullName>
    </submittedName>
</protein>
<dbReference type="SFLD" id="SFLDG01140">
    <property type="entry name" value="C2.B:_Phosphomannomutase_and_P"/>
    <property type="match status" value="1"/>
</dbReference>
<dbReference type="NCBIfam" id="TIGR01484">
    <property type="entry name" value="HAD-SF-IIB"/>
    <property type="match status" value="1"/>
</dbReference>
<dbReference type="Pfam" id="PF08282">
    <property type="entry name" value="Hydrolase_3"/>
    <property type="match status" value="1"/>
</dbReference>
<dbReference type="SFLD" id="SFLDS00003">
    <property type="entry name" value="Haloacid_Dehalogenase"/>
    <property type="match status" value="1"/>
</dbReference>
<evidence type="ECO:0000313" key="1">
    <source>
        <dbReference type="EMBL" id="PTI75234.1"/>
    </source>
</evidence>
<dbReference type="InterPro" id="IPR000150">
    <property type="entry name" value="Cof"/>
</dbReference>
<dbReference type="GO" id="GO:0005829">
    <property type="term" value="C:cytosol"/>
    <property type="evidence" value="ECO:0007669"/>
    <property type="project" value="TreeGrafter"/>
</dbReference>
<dbReference type="AlphaFoldDB" id="A0A9Q6HNX4"/>
<dbReference type="Gene3D" id="3.30.1240.10">
    <property type="match status" value="1"/>
</dbReference>
<dbReference type="Gene3D" id="3.40.50.1000">
    <property type="entry name" value="HAD superfamily/HAD-like"/>
    <property type="match status" value="1"/>
</dbReference>
<dbReference type="InterPro" id="IPR023214">
    <property type="entry name" value="HAD_sf"/>
</dbReference>
<sequence length="267" mass="30299">MIKAIAVDKDGTFLRSDHTFDEAHFEKIFNELMAKNLKFIVASGNQYAQLRSIFSGKEEAITYVAENGAVTYFNDEIIASHYFDRELILDLLHTIIHDYKVKDIVLSGIKSAYISQDSSEEFIEFIKHYYYDIEKVADLKQVENDYFVKIALRIKDEFKVKEVISSLEETFAGEVRAVTSGNDSVDLILPEVNKGVAIQTLLTQWGLKNNELLAFGDANNDLEMLALTEHSYAMEHCSSELAKVAKYRAPSNDESGVLQVIETYLKP</sequence>
<dbReference type="EMBL" id="PZFQ01000025">
    <property type="protein sequence ID" value="PTI75234.1"/>
    <property type="molecule type" value="Genomic_DNA"/>
</dbReference>
<reference evidence="1 2" key="1">
    <citation type="journal article" date="2016" name="Front. Microbiol.">
        <title>Comprehensive Phylogenetic Analysis of Bovine Non-aureus Staphylococci Species Based on Whole-Genome Sequencing.</title>
        <authorList>
            <person name="Naushad S."/>
            <person name="Barkema H.W."/>
            <person name="Luby C."/>
            <person name="Condas L.A."/>
            <person name="Nobrega D.B."/>
            <person name="Carson D.A."/>
            <person name="De Buck J."/>
        </authorList>
    </citation>
    <scope>NUCLEOTIDE SEQUENCE [LARGE SCALE GENOMIC DNA]</scope>
    <source>
        <strain evidence="1 2">SNUC 1231</strain>
    </source>
</reference>
<dbReference type="GO" id="GO:0000287">
    <property type="term" value="F:magnesium ion binding"/>
    <property type="evidence" value="ECO:0007669"/>
    <property type="project" value="TreeGrafter"/>
</dbReference>
<evidence type="ECO:0000313" key="2">
    <source>
        <dbReference type="Proteomes" id="UP000241960"/>
    </source>
</evidence>